<gene>
    <name evidence="1" type="ORF">BD410DRAFT_897563</name>
</gene>
<reference evidence="1 2" key="1">
    <citation type="submission" date="2018-06" db="EMBL/GenBank/DDBJ databases">
        <title>A transcriptomic atlas of mushroom development highlights an independent origin of complex multicellularity.</title>
        <authorList>
            <consortium name="DOE Joint Genome Institute"/>
            <person name="Krizsan K."/>
            <person name="Almasi E."/>
            <person name="Merenyi Z."/>
            <person name="Sahu N."/>
            <person name="Viragh M."/>
            <person name="Koszo T."/>
            <person name="Mondo S."/>
            <person name="Kiss B."/>
            <person name="Balint B."/>
            <person name="Kues U."/>
            <person name="Barry K."/>
            <person name="Hegedus J.C."/>
            <person name="Henrissat B."/>
            <person name="Johnson J."/>
            <person name="Lipzen A."/>
            <person name="Ohm R."/>
            <person name="Nagy I."/>
            <person name="Pangilinan J."/>
            <person name="Yan J."/>
            <person name="Xiong Y."/>
            <person name="Grigoriev I.V."/>
            <person name="Hibbett D.S."/>
            <person name="Nagy L.G."/>
        </authorList>
    </citation>
    <scope>NUCLEOTIDE SEQUENCE [LARGE SCALE GENOMIC DNA]</scope>
    <source>
        <strain evidence="1 2">SZMC22713</strain>
    </source>
</reference>
<proteinExistence type="predicted"/>
<evidence type="ECO:0000313" key="2">
    <source>
        <dbReference type="Proteomes" id="UP000294933"/>
    </source>
</evidence>
<accession>A0A4Y7Q867</accession>
<dbReference type="VEuPathDB" id="FungiDB:BD410DRAFT_897563"/>
<keyword evidence="2" id="KW-1185">Reference proteome</keyword>
<name>A0A4Y7Q867_9AGAM</name>
<organism evidence="1 2">
    <name type="scientific">Rickenella mellea</name>
    <dbReference type="NCBI Taxonomy" id="50990"/>
    <lineage>
        <taxon>Eukaryota</taxon>
        <taxon>Fungi</taxon>
        <taxon>Dikarya</taxon>
        <taxon>Basidiomycota</taxon>
        <taxon>Agaricomycotina</taxon>
        <taxon>Agaricomycetes</taxon>
        <taxon>Hymenochaetales</taxon>
        <taxon>Rickenellaceae</taxon>
        <taxon>Rickenella</taxon>
    </lineage>
</organism>
<evidence type="ECO:0000313" key="1">
    <source>
        <dbReference type="EMBL" id="TDL23516.1"/>
    </source>
</evidence>
<dbReference type="EMBL" id="ML170170">
    <property type="protein sequence ID" value="TDL23516.1"/>
    <property type="molecule type" value="Genomic_DNA"/>
</dbReference>
<evidence type="ECO:0008006" key="3">
    <source>
        <dbReference type="Google" id="ProtNLM"/>
    </source>
</evidence>
<dbReference type="AlphaFoldDB" id="A0A4Y7Q867"/>
<sequence>MNYHQPAPTPSQFQYPSNPSESVQTVCAHFDVPSCRAFKSDVCDCEPFGLGDFLRIASVYKSIVRHYVDPVASLNGNEAISKDEHDGSYVFPADLELTAFPPFTIEYQAKPSPRATGNERSNCRVFIECNSKGNGTVRTRMSGAGQFMAKETSEAVVKICTPIHHRIHHDLESAIWMIILAIYKRTLQGHYNVDLHQEFKEFFGAATWRTILSVRVDAAADQPYLRRCVAGLAGGRGLRYVIDQLTKLLTTQNPPYPTSFDEGDRKEFCRVGDVIPFTPPPPRLISHVDMRTIRERPSKLDIEEKRNSEAGLLADMELPSFPHVSKKYRATPSHSGQPHKVSTLQLFGEPNSQHKGTAGFQITGTAHFMAMEMLKITLKHIPPVSYAVHHDFESLIWVTFFSIYKRTLHDHHDNDLHREFDNFFTAATLPKILSAKRAAIYDQPRLRRCLSRVSFAYVIHQFTHSLYAQNPARPTPFSKDTQKAIARIRQVVPDLPPPQPISYDDMCMVFEDGSDLAKTHDTDLCDA</sequence>
<protein>
    <recommendedName>
        <fullName evidence="3">Fungal-type protein kinase domain-containing protein</fullName>
    </recommendedName>
</protein>
<dbReference type="Proteomes" id="UP000294933">
    <property type="component" value="Unassembled WGS sequence"/>
</dbReference>